<dbReference type="InterPro" id="IPR005493">
    <property type="entry name" value="RraA/RraA-like"/>
</dbReference>
<protein>
    <recommendedName>
        <fullName evidence="2">Putative 4-hydroxy-4-methyl-2-oxoglutarate aldolase</fullName>
    </recommendedName>
    <alternativeName>
        <fullName evidence="3">Regulator of ribonuclease activity homolog</fullName>
    </alternativeName>
    <alternativeName>
        <fullName evidence="4">RraA-like protein</fullName>
    </alternativeName>
</protein>
<keyword evidence="7" id="KW-1185">Reference proteome</keyword>
<dbReference type="GO" id="GO:0032259">
    <property type="term" value="P:methylation"/>
    <property type="evidence" value="ECO:0007669"/>
    <property type="project" value="UniProtKB-KW"/>
</dbReference>
<comment type="caution">
    <text evidence="6">The sequence shown here is derived from an EMBL/GenBank/DDBJ whole genome shotgun (WGS) entry which is preliminary data.</text>
</comment>
<comment type="cofactor">
    <cofactor evidence="5">
        <name>Mg(2+)</name>
        <dbReference type="ChEBI" id="CHEBI:18420"/>
    </cofactor>
</comment>
<dbReference type="Pfam" id="PF03737">
    <property type="entry name" value="RraA-like"/>
    <property type="match status" value="1"/>
</dbReference>
<proteinExistence type="predicted"/>
<feature type="binding site" evidence="5">
    <location>
        <begin position="78"/>
        <end position="81"/>
    </location>
    <ligand>
        <name>substrate</name>
    </ligand>
</feature>
<feature type="binding site" evidence="5">
    <location>
        <position position="100"/>
    </location>
    <ligand>
        <name>substrate</name>
    </ligand>
</feature>
<reference evidence="6 7" key="1">
    <citation type="submission" date="2017-09" db="EMBL/GenBank/DDBJ databases">
        <title>Genomics of the genus Arcobacter.</title>
        <authorList>
            <person name="Perez-Cataluna A."/>
            <person name="Figueras M.J."/>
            <person name="Salas-Masso N."/>
        </authorList>
    </citation>
    <scope>NUCLEOTIDE SEQUENCE [LARGE SCALE GENOMIC DNA]</scope>
    <source>
        <strain evidence="6 7">CECT 7386</strain>
    </source>
</reference>
<evidence type="ECO:0000256" key="1">
    <source>
        <dbReference type="ARBA" id="ARBA00001968"/>
    </source>
</evidence>
<dbReference type="PANTHER" id="PTHR33254">
    <property type="entry name" value="4-HYDROXY-4-METHYL-2-OXOGLUTARATE ALDOLASE 3-RELATED"/>
    <property type="match status" value="1"/>
</dbReference>
<keyword evidence="5" id="KW-0479">Metal-binding</keyword>
<gene>
    <name evidence="6" type="ORF">CP985_01590</name>
</gene>
<dbReference type="GO" id="GO:0046872">
    <property type="term" value="F:metal ion binding"/>
    <property type="evidence" value="ECO:0007669"/>
    <property type="project" value="UniProtKB-KW"/>
</dbReference>
<dbReference type="GO" id="GO:0008168">
    <property type="term" value="F:methyltransferase activity"/>
    <property type="evidence" value="ECO:0007669"/>
    <property type="project" value="UniProtKB-KW"/>
</dbReference>
<dbReference type="InterPro" id="IPR036704">
    <property type="entry name" value="RraA/RraA-like_sf"/>
</dbReference>
<evidence type="ECO:0000313" key="6">
    <source>
        <dbReference type="EMBL" id="RXK16876.1"/>
    </source>
</evidence>
<evidence type="ECO:0000256" key="3">
    <source>
        <dbReference type="ARBA" id="ARBA00029596"/>
    </source>
</evidence>
<keyword evidence="6" id="KW-0489">Methyltransferase</keyword>
<dbReference type="Gene3D" id="3.50.30.40">
    <property type="entry name" value="Ribonuclease E inhibitor RraA/RraA-like"/>
    <property type="match status" value="1"/>
</dbReference>
<keyword evidence="6" id="KW-0808">Transferase</keyword>
<dbReference type="EMBL" id="NXID01000003">
    <property type="protein sequence ID" value="RXK16876.1"/>
    <property type="molecule type" value="Genomic_DNA"/>
</dbReference>
<feature type="binding site" evidence="5">
    <location>
        <position position="101"/>
    </location>
    <ligand>
        <name>Mg(2+)</name>
        <dbReference type="ChEBI" id="CHEBI:18420"/>
    </ligand>
</feature>
<dbReference type="CDD" id="cd16841">
    <property type="entry name" value="RraA_family"/>
    <property type="match status" value="1"/>
</dbReference>
<dbReference type="PANTHER" id="PTHR33254:SF4">
    <property type="entry name" value="4-HYDROXY-4-METHYL-2-OXOGLUTARATE ALDOLASE 3-RELATED"/>
    <property type="match status" value="1"/>
</dbReference>
<dbReference type="RefSeq" id="WP_114841614.1">
    <property type="nucleotide sequence ID" value="NZ_CP031219.1"/>
</dbReference>
<evidence type="ECO:0000256" key="4">
    <source>
        <dbReference type="ARBA" id="ARBA00030169"/>
    </source>
</evidence>
<evidence type="ECO:0000313" key="7">
    <source>
        <dbReference type="Proteomes" id="UP000290092"/>
    </source>
</evidence>
<dbReference type="Proteomes" id="UP000290092">
    <property type="component" value="Unassembled WGS sequence"/>
</dbReference>
<evidence type="ECO:0000256" key="2">
    <source>
        <dbReference type="ARBA" id="ARBA00016549"/>
    </source>
</evidence>
<comment type="cofactor">
    <cofactor evidence="1">
        <name>a divalent metal cation</name>
        <dbReference type="ChEBI" id="CHEBI:60240"/>
    </cofactor>
</comment>
<dbReference type="AlphaFoldDB" id="A0AAX2ALN7"/>
<evidence type="ECO:0000256" key="5">
    <source>
        <dbReference type="PIRSR" id="PIRSR605493-1"/>
    </source>
</evidence>
<name>A0AAX2ALN7_9BACT</name>
<dbReference type="KEGG" id="amyt:AMYT_1166"/>
<dbReference type="SUPFAM" id="SSF89562">
    <property type="entry name" value="RraA-like"/>
    <property type="match status" value="1"/>
</dbReference>
<dbReference type="NCBIfam" id="NF006875">
    <property type="entry name" value="PRK09372.1"/>
    <property type="match status" value="1"/>
</dbReference>
<keyword evidence="5" id="KW-0460">Magnesium</keyword>
<accession>A0AAX2ALN7</accession>
<organism evidence="6 7">
    <name type="scientific">Malaciobacter mytili LMG 24559</name>
    <dbReference type="NCBI Taxonomy" id="1032238"/>
    <lineage>
        <taxon>Bacteria</taxon>
        <taxon>Pseudomonadati</taxon>
        <taxon>Campylobacterota</taxon>
        <taxon>Epsilonproteobacteria</taxon>
        <taxon>Campylobacterales</taxon>
        <taxon>Arcobacteraceae</taxon>
        <taxon>Malaciobacter</taxon>
    </lineage>
</organism>
<sequence length="162" mass="18099">MNFSTADICDDFKDSGESIQVLSPKFKSYGGLKKFQGEVITVKLDKSNWLLLSMLKNEKSDGKIVVVDVDQAFYGIVGDKLMAFAKNNNYKAIIINGYVRDTDITKNIEVGLFAIGTCPQRNFDKTEAFRDIELNFEGIKVKSGDYIYADSDGVIITNKKLV</sequence>